<dbReference type="Proteomes" id="UP000785679">
    <property type="component" value="Unassembled WGS sequence"/>
</dbReference>
<dbReference type="AlphaFoldDB" id="A0A8J8NA75"/>
<organism evidence="2 3">
    <name type="scientific">Halteria grandinella</name>
    <dbReference type="NCBI Taxonomy" id="5974"/>
    <lineage>
        <taxon>Eukaryota</taxon>
        <taxon>Sar</taxon>
        <taxon>Alveolata</taxon>
        <taxon>Ciliophora</taxon>
        <taxon>Intramacronucleata</taxon>
        <taxon>Spirotrichea</taxon>
        <taxon>Stichotrichia</taxon>
        <taxon>Sporadotrichida</taxon>
        <taxon>Halteriidae</taxon>
        <taxon>Halteria</taxon>
    </lineage>
</organism>
<proteinExistence type="predicted"/>
<feature type="region of interest" description="Disordered" evidence="1">
    <location>
        <begin position="36"/>
        <end position="84"/>
    </location>
</feature>
<evidence type="ECO:0000313" key="3">
    <source>
        <dbReference type="Proteomes" id="UP000785679"/>
    </source>
</evidence>
<protein>
    <submittedName>
        <fullName evidence="2">Uncharacterized protein</fullName>
    </submittedName>
</protein>
<keyword evidence="3" id="KW-1185">Reference proteome</keyword>
<name>A0A8J8NA75_HALGN</name>
<reference evidence="2" key="1">
    <citation type="submission" date="2019-06" db="EMBL/GenBank/DDBJ databases">
        <authorList>
            <person name="Zheng W."/>
        </authorList>
    </citation>
    <scope>NUCLEOTIDE SEQUENCE</scope>
    <source>
        <strain evidence="2">QDHG01</strain>
    </source>
</reference>
<dbReference type="EMBL" id="RRYP01030298">
    <property type="protein sequence ID" value="TNV71206.1"/>
    <property type="molecule type" value="Genomic_DNA"/>
</dbReference>
<evidence type="ECO:0000256" key="1">
    <source>
        <dbReference type="SAM" id="MobiDB-lite"/>
    </source>
</evidence>
<feature type="compositionally biased region" description="Polar residues" evidence="1">
    <location>
        <begin position="66"/>
        <end position="84"/>
    </location>
</feature>
<feature type="compositionally biased region" description="Acidic residues" evidence="1">
    <location>
        <begin position="50"/>
        <end position="65"/>
    </location>
</feature>
<accession>A0A8J8NA75</accession>
<comment type="caution">
    <text evidence="2">The sequence shown here is derived from an EMBL/GenBank/DDBJ whole genome shotgun (WGS) entry which is preliminary data.</text>
</comment>
<evidence type="ECO:0000313" key="2">
    <source>
        <dbReference type="EMBL" id="TNV71206.1"/>
    </source>
</evidence>
<sequence length="84" mass="9591">MLSQACKTLHKHSFHLPQLRDIAQKAQSKERIIPLDIEASHEQRQGQQNDIDEDTFSSIEVDEEQSANMDVSQLTMNAQRSQGQ</sequence>
<gene>
    <name evidence="2" type="ORF">FGO68_gene3375</name>
</gene>